<dbReference type="SUPFAM" id="SSF55874">
    <property type="entry name" value="ATPase domain of HSP90 chaperone/DNA topoisomerase II/histidine kinase"/>
    <property type="match status" value="1"/>
</dbReference>
<dbReference type="InterPro" id="IPR036890">
    <property type="entry name" value="HATPase_C_sf"/>
</dbReference>
<feature type="domain" description="PAS" evidence="11">
    <location>
        <begin position="685"/>
        <end position="755"/>
    </location>
</feature>
<feature type="domain" description="Histidine kinase" evidence="10">
    <location>
        <begin position="822"/>
        <end position="1068"/>
    </location>
</feature>
<dbReference type="GO" id="GO:0000155">
    <property type="term" value="F:phosphorelay sensor kinase activity"/>
    <property type="evidence" value="ECO:0007669"/>
    <property type="project" value="InterPro"/>
</dbReference>
<dbReference type="EC" id="2.7.13.3" evidence="2"/>
<protein>
    <recommendedName>
        <fullName evidence="2">histidine kinase</fullName>
        <ecNumber evidence="2">2.7.13.3</ecNumber>
    </recommendedName>
</protein>
<dbReference type="PANTHER" id="PTHR43065:SF42">
    <property type="entry name" value="TWO-COMPONENT SENSOR PPRA"/>
    <property type="match status" value="1"/>
</dbReference>
<dbReference type="PROSITE" id="PS50112">
    <property type="entry name" value="PAS"/>
    <property type="match status" value="1"/>
</dbReference>
<keyword evidence="5" id="KW-0547">Nucleotide-binding</keyword>
<evidence type="ECO:0000313" key="14">
    <source>
        <dbReference type="Proteomes" id="UP000503820"/>
    </source>
</evidence>
<proteinExistence type="predicted"/>
<dbReference type="SMART" id="SM00091">
    <property type="entry name" value="PAS"/>
    <property type="match status" value="2"/>
</dbReference>
<dbReference type="GO" id="GO:0005524">
    <property type="term" value="F:ATP binding"/>
    <property type="evidence" value="ECO:0007669"/>
    <property type="project" value="UniProtKB-KW"/>
</dbReference>
<dbReference type="Pfam" id="PF02518">
    <property type="entry name" value="HATPase_c"/>
    <property type="match status" value="1"/>
</dbReference>
<feature type="domain" description="PAC" evidence="12">
    <location>
        <begin position="758"/>
        <end position="809"/>
    </location>
</feature>
<keyword evidence="7" id="KW-0067">ATP-binding</keyword>
<evidence type="ECO:0000256" key="8">
    <source>
        <dbReference type="ARBA" id="ARBA00023012"/>
    </source>
</evidence>
<dbReference type="NCBIfam" id="TIGR00229">
    <property type="entry name" value="sensory_box"/>
    <property type="match status" value="2"/>
</dbReference>
<evidence type="ECO:0000256" key="7">
    <source>
        <dbReference type="ARBA" id="ARBA00022840"/>
    </source>
</evidence>
<feature type="transmembrane region" description="Helical" evidence="9">
    <location>
        <begin position="6"/>
        <end position="26"/>
    </location>
</feature>
<dbReference type="SMART" id="SM00388">
    <property type="entry name" value="HisKA"/>
    <property type="match status" value="1"/>
</dbReference>
<gene>
    <name evidence="13" type="ORF">DSM19430T_13980</name>
</gene>
<evidence type="ECO:0000256" key="6">
    <source>
        <dbReference type="ARBA" id="ARBA00022777"/>
    </source>
</evidence>
<reference evidence="13 14" key="1">
    <citation type="submission" date="2020-05" db="EMBL/GenBank/DDBJ databases">
        <title>Draft genome sequence of Desulfovibrio psychrotolerans JS1T.</title>
        <authorList>
            <person name="Ueno A."/>
            <person name="Tamazawa S."/>
            <person name="Tamamura S."/>
            <person name="Murakami T."/>
            <person name="Kiyama T."/>
            <person name="Inomata H."/>
            <person name="Amano Y."/>
            <person name="Miyakawa K."/>
            <person name="Tamaki H."/>
            <person name="Naganuma T."/>
            <person name="Kaneko K."/>
        </authorList>
    </citation>
    <scope>NUCLEOTIDE SEQUENCE [LARGE SCALE GENOMIC DNA]</scope>
    <source>
        <strain evidence="13 14">JS1</strain>
    </source>
</reference>
<keyword evidence="3" id="KW-0597">Phosphoprotein</keyword>
<dbReference type="InterPro" id="IPR000014">
    <property type="entry name" value="PAS"/>
</dbReference>
<keyword evidence="9" id="KW-0472">Membrane</keyword>
<dbReference type="PROSITE" id="PS50109">
    <property type="entry name" value="HIS_KIN"/>
    <property type="match status" value="1"/>
</dbReference>
<keyword evidence="6" id="KW-0418">Kinase</keyword>
<dbReference type="InterPro" id="IPR003661">
    <property type="entry name" value="HisK_dim/P_dom"/>
</dbReference>
<dbReference type="Gene3D" id="1.10.287.130">
    <property type="match status" value="1"/>
</dbReference>
<dbReference type="InterPro" id="IPR004358">
    <property type="entry name" value="Sig_transdc_His_kin-like_C"/>
</dbReference>
<organism evidence="13 14">
    <name type="scientific">Desulfovibrio psychrotolerans</name>
    <dbReference type="NCBI Taxonomy" id="415242"/>
    <lineage>
        <taxon>Bacteria</taxon>
        <taxon>Pseudomonadati</taxon>
        <taxon>Thermodesulfobacteriota</taxon>
        <taxon>Desulfovibrionia</taxon>
        <taxon>Desulfovibrionales</taxon>
        <taxon>Desulfovibrionaceae</taxon>
        <taxon>Desulfovibrio</taxon>
    </lineage>
</organism>
<dbReference type="PRINTS" id="PR00344">
    <property type="entry name" value="BCTRLSENSOR"/>
</dbReference>
<dbReference type="InterPro" id="IPR036097">
    <property type="entry name" value="HisK_dim/P_sf"/>
</dbReference>
<evidence type="ECO:0000259" key="11">
    <source>
        <dbReference type="PROSITE" id="PS50112"/>
    </source>
</evidence>
<feature type="domain" description="PAC" evidence="12">
    <location>
        <begin position="634"/>
        <end position="684"/>
    </location>
</feature>
<evidence type="ECO:0000256" key="3">
    <source>
        <dbReference type="ARBA" id="ARBA00022553"/>
    </source>
</evidence>
<dbReference type="InterPro" id="IPR003594">
    <property type="entry name" value="HATPase_dom"/>
</dbReference>
<name>A0A7J0BUN1_9BACT</name>
<dbReference type="SMART" id="SM00086">
    <property type="entry name" value="PAC"/>
    <property type="match status" value="2"/>
</dbReference>
<dbReference type="InterPro" id="IPR000700">
    <property type="entry name" value="PAS-assoc_C"/>
</dbReference>
<evidence type="ECO:0000256" key="2">
    <source>
        <dbReference type="ARBA" id="ARBA00012438"/>
    </source>
</evidence>
<evidence type="ECO:0000256" key="4">
    <source>
        <dbReference type="ARBA" id="ARBA00022679"/>
    </source>
</evidence>
<dbReference type="PROSITE" id="PS50113">
    <property type="entry name" value="PAC"/>
    <property type="match status" value="2"/>
</dbReference>
<dbReference type="PROSITE" id="PS51257">
    <property type="entry name" value="PROKAR_LIPOPROTEIN"/>
    <property type="match status" value="1"/>
</dbReference>
<evidence type="ECO:0000256" key="1">
    <source>
        <dbReference type="ARBA" id="ARBA00000085"/>
    </source>
</evidence>
<keyword evidence="14" id="KW-1185">Reference proteome</keyword>
<dbReference type="Pfam" id="PF00989">
    <property type="entry name" value="PAS"/>
    <property type="match status" value="1"/>
</dbReference>
<evidence type="ECO:0000256" key="5">
    <source>
        <dbReference type="ARBA" id="ARBA00022741"/>
    </source>
</evidence>
<dbReference type="InterPro" id="IPR001610">
    <property type="entry name" value="PAC"/>
</dbReference>
<dbReference type="InterPro" id="IPR013656">
    <property type="entry name" value="PAS_4"/>
</dbReference>
<dbReference type="CDD" id="cd00082">
    <property type="entry name" value="HisKA"/>
    <property type="match status" value="1"/>
</dbReference>
<dbReference type="SMART" id="SM00387">
    <property type="entry name" value="HATPase_c"/>
    <property type="match status" value="1"/>
</dbReference>
<dbReference type="Gene3D" id="3.30.565.10">
    <property type="entry name" value="Histidine kinase-like ATPase, C-terminal domain"/>
    <property type="match status" value="1"/>
</dbReference>
<keyword evidence="9" id="KW-1133">Transmembrane helix</keyword>
<evidence type="ECO:0000256" key="9">
    <source>
        <dbReference type="SAM" id="Phobius"/>
    </source>
</evidence>
<dbReference type="SUPFAM" id="SSF47384">
    <property type="entry name" value="Homodimeric domain of signal transducing histidine kinase"/>
    <property type="match status" value="1"/>
</dbReference>
<evidence type="ECO:0000259" key="12">
    <source>
        <dbReference type="PROSITE" id="PS50113"/>
    </source>
</evidence>
<feature type="transmembrane region" description="Helical" evidence="9">
    <location>
        <begin position="315"/>
        <end position="334"/>
    </location>
</feature>
<dbReference type="EMBL" id="BLVP01000007">
    <property type="protein sequence ID" value="GFM36714.1"/>
    <property type="molecule type" value="Genomic_DNA"/>
</dbReference>
<dbReference type="Pfam" id="PF08448">
    <property type="entry name" value="PAS_4"/>
    <property type="match status" value="1"/>
</dbReference>
<dbReference type="InterPro" id="IPR005467">
    <property type="entry name" value="His_kinase_dom"/>
</dbReference>
<dbReference type="AlphaFoldDB" id="A0A7J0BUN1"/>
<dbReference type="PANTHER" id="PTHR43065">
    <property type="entry name" value="SENSOR HISTIDINE KINASE"/>
    <property type="match status" value="1"/>
</dbReference>
<accession>A0A7J0BUN1</accession>
<keyword evidence="4" id="KW-0808">Transferase</keyword>
<dbReference type="CDD" id="cd00130">
    <property type="entry name" value="PAS"/>
    <property type="match status" value="2"/>
</dbReference>
<dbReference type="RefSeq" id="WP_174409376.1">
    <property type="nucleotide sequence ID" value="NZ_BLVP01000007.1"/>
</dbReference>
<dbReference type="GO" id="GO:0006355">
    <property type="term" value="P:regulation of DNA-templated transcription"/>
    <property type="evidence" value="ECO:0007669"/>
    <property type="project" value="InterPro"/>
</dbReference>
<keyword evidence="9" id="KW-0812">Transmembrane</keyword>
<comment type="catalytic activity">
    <reaction evidence="1">
        <text>ATP + protein L-histidine = ADP + protein N-phospho-L-histidine.</text>
        <dbReference type="EC" id="2.7.13.3"/>
    </reaction>
</comment>
<sequence>MHRGSSIFLALLAGMGFFACASWYAVQDARTERGRIVAEAQARAQAHAAHVAADLARDLSHAQMLLAQLPETLGNQPANDAEGGADRALAVFLQEISMHFSVMQFSRLRNFYVVGEEGVILYSMVPTRQPCADLARIDPDDGGDEGETRLLACPETWDADRHDGQPAVLVWRTVRMDNTLAGRGGTRGVAVAELQLAPMGVHAGSVLGPELSFAALFKAGGASLSQQNRVPSRTGGVLYAVWQAAPVLPSVLLRDVYPFSRIPREFLELGGATVTDVETHVIAVMPVEGVWPVHFAAAYPLESLLAGWERNRINALWIAALLSVVTGGCLLLVVQLSRRRMEAVEALRGSELFARQMQMLRETVVQAGERETVDEVVAVFLKNASGFVQAPVVVVALFGLSPSCPVGVHGDRRQDGGGTAGVPAAPDLCTVSVTMEKRSRPDIHWHLEGGQTYDPLRAGIEHALHTEYVRTLAEPLRMPDVAAYPLVFGGDREVERLVGRGCFVPFVEPDNRLVFGAFFARNDNSAAEAYDDEALETLFEQAAFALSRIISHKRMEEALHVQESLYRGMFENVGFAKLLADPQTGDILDANIAAVEFFGHDRSALLNMSLWDLHVAGEAAVRALYRRALRTCGHVLETRQRTADGQEKDVEVHAAPIEMDGSTRLFLSLYDVTRRKQVEAALARSEQHLRSIVEKAPVALSICDATGRFVYVNPAFAALFGYAPQEMPGTAFSLLFRDEDLSEFTRFLHLFLQEGEDASREWTMRRKDDELRTVLVHCSLMSSAEGLPQIVSFALDITERQRMEDMMVQSEKMASVGGLAAGMAHEINNPLGGILQGYQNVHRRLDPELPANRTAAEQVGVSLDDVRKYLEERGILRFLSGIRECAERAARITSNMLDFSRRGESVYLAARLDELLDRALDLAMADYDLNKRYDFKSVTIVREYAEDMPPVHCVRTEIEQVALNLFKNAAQAMGDASPPIENPVITVRTMVQDDMAVFEVEDNGPGMPKTVARRVFEPFFTTKRAGEGTGLGLSVSYFIITNNHRGSVSLDTVPGRGTRFTIRLPYQRNA</sequence>
<evidence type="ECO:0000313" key="13">
    <source>
        <dbReference type="EMBL" id="GFM36714.1"/>
    </source>
</evidence>
<dbReference type="Proteomes" id="UP000503820">
    <property type="component" value="Unassembled WGS sequence"/>
</dbReference>
<evidence type="ECO:0000259" key="10">
    <source>
        <dbReference type="PROSITE" id="PS50109"/>
    </source>
</evidence>
<comment type="caution">
    <text evidence="13">The sequence shown here is derived from an EMBL/GenBank/DDBJ whole genome shotgun (WGS) entry which is preliminary data.</text>
</comment>
<dbReference type="SUPFAM" id="SSF55785">
    <property type="entry name" value="PYP-like sensor domain (PAS domain)"/>
    <property type="match status" value="2"/>
</dbReference>
<dbReference type="InterPro" id="IPR035965">
    <property type="entry name" value="PAS-like_dom_sf"/>
</dbReference>
<keyword evidence="8" id="KW-0902">Two-component regulatory system</keyword>
<dbReference type="InterPro" id="IPR013767">
    <property type="entry name" value="PAS_fold"/>
</dbReference>
<dbReference type="Gene3D" id="3.30.450.20">
    <property type="entry name" value="PAS domain"/>
    <property type="match status" value="2"/>
</dbReference>